<keyword evidence="4" id="KW-0833">Ubl conjugation pathway</keyword>
<proteinExistence type="predicted"/>
<dbReference type="InterPro" id="IPR046541">
    <property type="entry name" value="DUF6606"/>
</dbReference>
<feature type="domain" description="DUF3645" evidence="8">
    <location>
        <begin position="2384"/>
        <end position="2418"/>
    </location>
</feature>
<dbReference type="Pfam" id="PF12340">
    <property type="entry name" value="DUF3638"/>
    <property type="match status" value="1"/>
</dbReference>
<dbReference type="OrthoDB" id="3182339at2759"/>
<dbReference type="PANTHER" id="PTHR13367:SF34">
    <property type="match status" value="1"/>
</dbReference>
<keyword evidence="11" id="KW-1185">Reference proteome</keyword>
<dbReference type="EMBL" id="ML732279">
    <property type="protein sequence ID" value="KAB8071219.1"/>
    <property type="molecule type" value="Genomic_DNA"/>
</dbReference>
<sequence>MFSDEGFYLFHHVFLPPKLPEGDDYIAEHDTILLDRVIQALRDFKNDAFGEQAGILASVTTMLTRLRRTCGFHGDVNEAELRKGLAQLGTEGGLLPIYIRRQNAAVLMARVGDVIHIESWELSPRNEAVITTVGRLKRRFPGPTLSLDLVHFKDPGLQETIAQTLTKLSHQSVAGTMSKVKKAGKEHDEDRDTTHPKMVTEFFTAFLRPMCTETKTKQIQKHTREEVMWLDSRSPWRRSSLWLLIRVVLQLVLRRLSEHSGTPEDLYKQFMVYFMSFILTESQKAVPSECLHAMSAKIGRRLHKLNLSTEPVWFSSVQRALTIVSGSLQNRWYNITGQSRYRNDLLSLAHLNFREDVDCTLPAFDQYLEGIKRRGERNVLPSVDFQPESMLLIYESKKLPEHLGYADTSYQAYNLAALEDWVATSLDGWLEIHLVNESTCGQLADLIDRYYTAAFAFYASNPEAKSVMFLTILELWIACDKSTAHIHEILHDYDTCIPTQIFQSLLLPFPSQMARLARAENYLHQRKQCCKFSGPGIFRDFGTPSCFSVRYFDSSEEHQRLHTAIEEYANRARAKKQAELVRKHEKYRHLYQLVDTMVCTYDEVVIDRDFDIRERRHRNSCLRCGYQRQADSMQIEVHEWPLPANHLQGKSTVFELKPPRPFAQWRDATISFMLAILRVEYLTKETPRAQYSPQSHSGLSSFSTPTDGSHRIGLLSQVKPHERTHRRGKRIIDVSEADVCLKNGLRLEYFDKYTQSFVSAFKLTHEVANSCMMKLPRSSSFLQRFLFRPADNPNGESPNTVIALQNACPEDMSLEEYKALCNMPFGVEIQWQNILHQLAMPSVVFKKPETATFVLQVINQAGPPTTDSVLRKGHKILNDTKFAIAVLSQVKDAVRRIEENWESAQELNILISLVVRILSLSTSVKIHDRCLALLRLLRSVAFRWVEIVGKKASSTTDDRRRADFITRHVHIALICVGTFDSEGTILEQMLQEESDASIFIQCSMTIHDRWHALAPDSDPLLPMLYRRWQGLSYRSCTFLRDRICVEKSTALGAAIRRTWAAYRPGPGWSAVRGVTDPWLFSRTTGPSADGGGLLLHFNQLTGELLVNGLPLARLPTDYERHESYKTLFGQSLLEVMPSDLPGMSFSCQREYMGHTIHLGKQLISGSQEVILCVQAMTNGQDWEFIPPRLLVDLFPDTFLEDYVHWYNLNGDYVEFRPVKEPWRSSPAYWRLRRNDFQTGWVLEKDGVFVTNMRSPTAKLLSDILEPIERPRRIQCKFHTASSVLEIDVPRLRLKFDLKSGSSSIHSRQYRGMFIDADQSLGTLVGLHNKLILAPNNGRERLILIPEGPVSWVKDADHVKVNIGWQAVTDLHAYSVKGDLGYLADNGSLQSKLILCYLHALTSFCVPDPLTQKTGTEQALSILRSAALRSFERLRPENSAVLAQIAELTPVRKYYPTNERVMQSVLWRKNLSFLAHHAEFHEEVAAIFQHDRRMAMFHPDLSTTQPPLPVVARDLQKRDKIRSSVFRVSAFGAEDHTTDYDRSYSGLDDNRDSAEASRVLKLCDIVYNQIPCTQQFIVGELTSTLWEFISRSNKTWGPSAPLNITEMKYDAGLLVEPNLFVSVYWCSIHRMICSEESPLNRFQLMIWFSTLAFAKGANMSVLETLASLHVVRQMASITLPQHKSYELGQGYQFDQSDLKSSIQSVQLTVIPEQNLHRQPHETAEQFRTRWDKTVEQRRTKVRNRFIDELRSQWPVRSPTTPSEQGSPGFGEYFNTQHAMELACRRFNMWFANSEFRQYLGDIALVLSRQPFHYIRMPALSAPEFLLPVYSTPCRCGFLSLDDLLGPLPILEMKEPYLPGLLHTCPGDEKPTHCLLNFLKALQSQAKSQFEKNYVEQLHSSIRSLQDTRKSWVTNLDDEQLRCIFSEYLSVCEKYSNDTYAAIQSRMIPSAATRGSDEENTIHRKIRAILLQINHCPRLSPNLLIQQLTRHRWHRLADGWKSCIITYGRSITRLQWAKRLVALTASPDDLIQELQNPGHTNWDPHEFPESLLLEIESGILIRDVQEQIACRMRNYSPGQNAVMQLNMGEGKSSVILPIVAAARSNGVCLVRVLVAKPQSRQMLQMLVSKLGGLLGRRVYLMPISRSLQIQEAEADELERMCRECMVEGGVLLLQPEHLLSLKLMCIESFLAGRNGIGNALLKTLELFREFSRDIVDESDENFSVKFELIYTTGAQRPLELSPQRWIIIQQLLGLVRTYAPGVKKDFPLSIQVDEQSPGCFPRIRLLHSDASEELLKRIGRHLCDNGIDALPVSRLPESMRKAVLAYLLETKPSASTIAAVEGNGAAGFWTDTIKGPLLLLRGLLAQGVLAFCFGQKRWRVNYGPDSTRNPPTKLSVPYRAKDSPAPRSEFSHPDVVIILTLLSYYYSGLSNNDISLAFNHLAKSDQADAEYQIWVDDAPTLSPSYHHLAGINLEDRHHCSKYIFPQLRFSKGVIDYFLAHITFPRELKEFPDKLSASGWDIGEIKTHPTVGFSGTNDSRKTLPLSVEQLDLQEQNHTNALVLEYLLRPENTVALIPTRSKASAVDSQVLLDMVRISDPPIQVILDVGAQILELSNVQVAEHWLRMIPDDGRVQAVVFVNENDEISVIDRHGQIELLQISPFAKQLEACFVFLDEAHTRGIDLKLPQNYRAAVTLGAASTKDKLVQGKVAALLRMKAQLINKYKTACMRLRKLGKGQSVVFCIPEEIKVKVLSLTGKQNECNIEVSDVLRWAISETWLDLRRSIPLWAVQGERYTYQSKLWHEIGQDDGSTMSVSQAQGFLEPESQSLECRYRPQDKYKPFLSSGVGHDEPLNLIRARCQEFEELDHASIQLQEEQERELAPEIEQERQVQRPHAAKPEEHYLHPDLISFVSTGVLKQPSVAYMPAFETLRNTSAAVYLDVSQFPSGLLVTADFATTVQTPKGSSRFVSDSYQRPVQWVLTSASDPLLEGPVVKNMVIISPFEANQLQGRIGTSRAVRMHLYAPRQIWGYPSLDKLTLYNVPEASTTIQVPELLKIQLNLFAGQLYIGSYREYREICDFLGVASIKIPEILSIAADGFVTEGSQGSRTTFHQSPLRFLKVLMSQIRKDCQEIDKTHVGKLLDGKLLRPCDFHQPSAAAVNTILGI</sequence>
<protein>
    <recommendedName>
        <fullName evidence="2">ubiquitinyl hydrolase 1</fullName>
        <ecNumber evidence="2">3.4.19.12</ecNumber>
    </recommendedName>
</protein>
<dbReference type="InterPro" id="IPR022105">
    <property type="entry name" value="DUF3645"/>
</dbReference>
<organism evidence="10 11">
    <name type="scientific">Aspergillus leporis</name>
    <dbReference type="NCBI Taxonomy" id="41062"/>
    <lineage>
        <taxon>Eukaryota</taxon>
        <taxon>Fungi</taxon>
        <taxon>Dikarya</taxon>
        <taxon>Ascomycota</taxon>
        <taxon>Pezizomycotina</taxon>
        <taxon>Eurotiomycetes</taxon>
        <taxon>Eurotiomycetidae</taxon>
        <taxon>Eurotiales</taxon>
        <taxon>Aspergillaceae</taxon>
        <taxon>Aspergillus</taxon>
        <taxon>Aspergillus subgen. Circumdati</taxon>
    </lineage>
</organism>
<dbReference type="PANTHER" id="PTHR13367">
    <property type="entry name" value="UBIQUITIN THIOESTERASE"/>
    <property type="match status" value="1"/>
</dbReference>
<dbReference type="InterPro" id="IPR051346">
    <property type="entry name" value="OTU_Deubiquitinase"/>
</dbReference>
<reference evidence="10 11" key="1">
    <citation type="submission" date="2019-04" db="EMBL/GenBank/DDBJ databases">
        <title>Friends and foes A comparative genomics study of 23 Aspergillus species from section Flavi.</title>
        <authorList>
            <consortium name="DOE Joint Genome Institute"/>
            <person name="Kjaerbolling I."/>
            <person name="Vesth T."/>
            <person name="Frisvad J.C."/>
            <person name="Nybo J.L."/>
            <person name="Theobald S."/>
            <person name="Kildgaard S."/>
            <person name="Isbrandt T."/>
            <person name="Kuo A."/>
            <person name="Sato A."/>
            <person name="Lyhne E.K."/>
            <person name="Kogle M.E."/>
            <person name="Wiebenga A."/>
            <person name="Kun R.S."/>
            <person name="Lubbers R.J."/>
            <person name="Makela M.R."/>
            <person name="Barry K."/>
            <person name="Chovatia M."/>
            <person name="Clum A."/>
            <person name="Daum C."/>
            <person name="Haridas S."/>
            <person name="He G."/>
            <person name="LaButti K."/>
            <person name="Lipzen A."/>
            <person name="Mondo S."/>
            <person name="Riley R."/>
            <person name="Salamov A."/>
            <person name="Simmons B.A."/>
            <person name="Magnuson J.K."/>
            <person name="Henrissat B."/>
            <person name="Mortensen U.H."/>
            <person name="Larsen T.O."/>
            <person name="Devries R.P."/>
            <person name="Grigoriev I.V."/>
            <person name="Machida M."/>
            <person name="Baker S.E."/>
            <person name="Andersen M.R."/>
        </authorList>
    </citation>
    <scope>NUCLEOTIDE SEQUENCE [LARGE SCALE GENOMIC DNA]</scope>
    <source>
        <strain evidence="10 11">CBS 151.66</strain>
    </source>
</reference>
<evidence type="ECO:0000256" key="4">
    <source>
        <dbReference type="ARBA" id="ARBA00022786"/>
    </source>
</evidence>
<dbReference type="EC" id="3.4.19.12" evidence="2"/>
<feature type="domain" description="DUF3638" evidence="7">
    <location>
        <begin position="2037"/>
        <end position="2260"/>
    </location>
</feature>
<evidence type="ECO:0000256" key="1">
    <source>
        <dbReference type="ARBA" id="ARBA00000707"/>
    </source>
</evidence>
<comment type="catalytic activity">
    <reaction evidence="1">
        <text>Thiol-dependent hydrolysis of ester, thioester, amide, peptide and isopeptide bonds formed by the C-terminal Gly of ubiquitin (a 76-residue protein attached to proteins as an intracellular targeting signal).</text>
        <dbReference type="EC" id="3.4.19.12"/>
    </reaction>
</comment>
<dbReference type="GO" id="GO:0006508">
    <property type="term" value="P:proteolysis"/>
    <property type="evidence" value="ECO:0007669"/>
    <property type="project" value="UniProtKB-KW"/>
</dbReference>
<name>A0A5N5WSA4_9EURO</name>
<evidence type="ECO:0000256" key="6">
    <source>
        <dbReference type="ARBA" id="ARBA00022807"/>
    </source>
</evidence>
<evidence type="ECO:0000256" key="5">
    <source>
        <dbReference type="ARBA" id="ARBA00022801"/>
    </source>
</evidence>
<evidence type="ECO:0000313" key="11">
    <source>
        <dbReference type="Proteomes" id="UP000326565"/>
    </source>
</evidence>
<accession>A0A5N5WSA4</accession>
<dbReference type="GO" id="GO:0004843">
    <property type="term" value="F:cysteine-type deubiquitinase activity"/>
    <property type="evidence" value="ECO:0007669"/>
    <property type="project" value="UniProtKB-EC"/>
</dbReference>
<evidence type="ECO:0000259" key="8">
    <source>
        <dbReference type="Pfam" id="PF12359"/>
    </source>
</evidence>
<evidence type="ECO:0000313" key="10">
    <source>
        <dbReference type="EMBL" id="KAB8071219.1"/>
    </source>
</evidence>
<evidence type="ECO:0000256" key="2">
    <source>
        <dbReference type="ARBA" id="ARBA00012759"/>
    </source>
</evidence>
<gene>
    <name evidence="10" type="ORF">BDV29DRAFT_159701</name>
</gene>
<keyword evidence="5" id="KW-0378">Hydrolase</keyword>
<dbReference type="InterPro" id="IPR022099">
    <property type="entry name" value="DUF3638"/>
</dbReference>
<keyword evidence="6" id="KW-0788">Thiol protease</keyword>
<dbReference type="Pfam" id="PF12359">
    <property type="entry name" value="DUF3645"/>
    <property type="match status" value="1"/>
</dbReference>
<dbReference type="Pfam" id="PF20255">
    <property type="entry name" value="DUF6606"/>
    <property type="match status" value="1"/>
</dbReference>
<keyword evidence="3" id="KW-0645">Protease</keyword>
<evidence type="ECO:0000259" key="9">
    <source>
        <dbReference type="Pfam" id="PF20255"/>
    </source>
</evidence>
<evidence type="ECO:0000259" key="7">
    <source>
        <dbReference type="Pfam" id="PF12340"/>
    </source>
</evidence>
<dbReference type="Proteomes" id="UP000326565">
    <property type="component" value="Unassembled WGS sequence"/>
</dbReference>
<evidence type="ECO:0000256" key="3">
    <source>
        <dbReference type="ARBA" id="ARBA00022670"/>
    </source>
</evidence>
<feature type="domain" description="DUF6606" evidence="9">
    <location>
        <begin position="9"/>
        <end position="279"/>
    </location>
</feature>